<dbReference type="PIRSF" id="PIRSF028103">
    <property type="entry name" value="GcvR"/>
    <property type="match status" value="1"/>
</dbReference>
<name>A0A2S6N7G1_RHOGL</name>
<comment type="caution">
    <text evidence="2">The sequence shown here is derived from an EMBL/GenBank/DDBJ whole genome shotgun (WGS) entry which is preliminary data.</text>
</comment>
<dbReference type="Gene3D" id="3.30.70.260">
    <property type="match status" value="2"/>
</dbReference>
<accession>A0A2S6N7G1</accession>
<dbReference type="OrthoDB" id="12860at2"/>
<dbReference type="InterPro" id="IPR045865">
    <property type="entry name" value="ACT-like_dom_sf"/>
</dbReference>
<dbReference type="InterPro" id="IPR002912">
    <property type="entry name" value="ACT_dom"/>
</dbReference>
<dbReference type="Proteomes" id="UP000239724">
    <property type="component" value="Unassembled WGS sequence"/>
</dbReference>
<organism evidence="2 3">
    <name type="scientific">Rhodopila globiformis</name>
    <name type="common">Rhodopseudomonas globiformis</name>
    <dbReference type="NCBI Taxonomy" id="1071"/>
    <lineage>
        <taxon>Bacteria</taxon>
        <taxon>Pseudomonadati</taxon>
        <taxon>Pseudomonadota</taxon>
        <taxon>Alphaproteobacteria</taxon>
        <taxon>Acetobacterales</taxon>
        <taxon>Acetobacteraceae</taxon>
        <taxon>Rhodopila</taxon>
    </lineage>
</organism>
<dbReference type="RefSeq" id="WP_104520402.1">
    <property type="nucleotide sequence ID" value="NZ_NHRY01000209.1"/>
</dbReference>
<proteinExistence type="predicted"/>
<sequence length="173" mass="17905">MASLILTVIGSDRPGLVRTLAETVAAHGGSWLESRMARLAGQFAGIVRVEAPESLLADLKALEGQGLRIGVQSGDEGLAAPPPAPRLALEVVGNDRPGIVRDITQVLAGCGINIEELVTGVAAGSFTGGTLFRATALLRAPDEDAVEAMREGLEQLGDELMVDIQEAPDEAEG</sequence>
<protein>
    <recommendedName>
        <fullName evidence="1">ACT domain-containing protein</fullName>
    </recommendedName>
</protein>
<dbReference type="AlphaFoldDB" id="A0A2S6N7G1"/>
<dbReference type="GO" id="GO:0006355">
    <property type="term" value="P:regulation of DNA-templated transcription"/>
    <property type="evidence" value="ECO:0007669"/>
    <property type="project" value="InterPro"/>
</dbReference>
<dbReference type="PROSITE" id="PS51671">
    <property type="entry name" value="ACT"/>
    <property type="match status" value="1"/>
</dbReference>
<dbReference type="SUPFAM" id="SSF55021">
    <property type="entry name" value="ACT-like"/>
    <property type="match status" value="2"/>
</dbReference>
<dbReference type="CDD" id="cd04869">
    <property type="entry name" value="ACT_GcvR_2"/>
    <property type="match status" value="1"/>
</dbReference>
<dbReference type="PANTHER" id="PTHR34875">
    <property type="entry name" value="UPF0237 PROTEIN MJ1558"/>
    <property type="match status" value="1"/>
</dbReference>
<evidence type="ECO:0000259" key="1">
    <source>
        <dbReference type="PROSITE" id="PS51671"/>
    </source>
</evidence>
<reference evidence="2 3" key="1">
    <citation type="journal article" date="2018" name="Arch. Microbiol.">
        <title>New insights into the metabolic potential of the phototrophic purple bacterium Rhodopila globiformis DSM 161(T) from its draft genome sequence and evidence for a vanadium-dependent nitrogenase.</title>
        <authorList>
            <person name="Imhoff J.F."/>
            <person name="Rahn T."/>
            <person name="Kunzel S."/>
            <person name="Neulinger S.C."/>
        </authorList>
    </citation>
    <scope>NUCLEOTIDE SEQUENCE [LARGE SCALE GENOMIC DNA]</scope>
    <source>
        <strain evidence="2 3">DSM 161</strain>
    </source>
</reference>
<dbReference type="InterPro" id="IPR050990">
    <property type="entry name" value="UPF0237/GcvR_regulator"/>
</dbReference>
<keyword evidence="3" id="KW-1185">Reference proteome</keyword>
<evidence type="ECO:0000313" key="3">
    <source>
        <dbReference type="Proteomes" id="UP000239724"/>
    </source>
</evidence>
<gene>
    <name evidence="2" type="ORF">CCS01_19035</name>
</gene>
<dbReference type="EMBL" id="NHRY01000209">
    <property type="protein sequence ID" value="PPQ30546.1"/>
    <property type="molecule type" value="Genomic_DNA"/>
</dbReference>
<dbReference type="Pfam" id="PF13740">
    <property type="entry name" value="ACT_6"/>
    <property type="match status" value="2"/>
</dbReference>
<dbReference type="InterPro" id="IPR016867">
    <property type="entry name" value="GcvR"/>
</dbReference>
<feature type="domain" description="ACT" evidence="1">
    <location>
        <begin position="88"/>
        <end position="169"/>
    </location>
</feature>
<dbReference type="PANTHER" id="PTHR34875:SF6">
    <property type="entry name" value="UPF0237 PROTEIN MJ1558"/>
    <property type="match status" value="1"/>
</dbReference>
<evidence type="ECO:0000313" key="2">
    <source>
        <dbReference type="EMBL" id="PPQ30546.1"/>
    </source>
</evidence>